<organism evidence="1 2">
    <name type="scientific">Pyropia yezoensis</name>
    <name type="common">Susabi-nori</name>
    <name type="synonym">Porphyra yezoensis</name>
    <dbReference type="NCBI Taxonomy" id="2788"/>
    <lineage>
        <taxon>Eukaryota</taxon>
        <taxon>Rhodophyta</taxon>
        <taxon>Bangiophyceae</taxon>
        <taxon>Bangiales</taxon>
        <taxon>Bangiaceae</taxon>
        <taxon>Pyropia</taxon>
    </lineage>
</organism>
<gene>
    <name evidence="1" type="ORF">I4F81_006464</name>
</gene>
<sequence>MLSRREGGCRCVGSAATSVGPSFPAAQPSVAAAPARRASPWRRAPPRRRAVAAMVDNVFVPAPVARAADPHAVLAKWSALVGMAHGVAATTVSLPSTTRKDRLKVNWDHVLPDILDELRASVTAFWADHGDEFTAYWEGLPAEGRRDLLLRVVPAMPDYMSARLQRLGRMMRWSYFIIPEVSVDRLVAGGHGGLLDLFSSRTATTDEDIFNATTRDLWLVRSYYDADAVLNTGPERAYNLVVRSLSPGSAVGVAPEREAETRALLDGAGLEDLTVDGVVWDSTLYRAVGFYMLLAEVADDWAMGAELSAAPV</sequence>
<dbReference type="Proteomes" id="UP000798662">
    <property type="component" value="Chromosome 2"/>
</dbReference>
<evidence type="ECO:0000313" key="1">
    <source>
        <dbReference type="EMBL" id="KAK1863911.1"/>
    </source>
</evidence>
<keyword evidence="2" id="KW-1185">Reference proteome</keyword>
<protein>
    <submittedName>
        <fullName evidence="1">Uncharacterized protein</fullName>
    </submittedName>
</protein>
<dbReference type="EMBL" id="CM020619">
    <property type="protein sequence ID" value="KAK1863911.1"/>
    <property type="molecule type" value="Genomic_DNA"/>
</dbReference>
<accession>A0ACC3C0U8</accession>
<name>A0ACC3C0U8_PYRYE</name>
<evidence type="ECO:0000313" key="2">
    <source>
        <dbReference type="Proteomes" id="UP000798662"/>
    </source>
</evidence>
<reference evidence="1" key="1">
    <citation type="submission" date="2019-11" db="EMBL/GenBank/DDBJ databases">
        <title>Nori genome reveals adaptations in red seaweeds to the harsh intertidal environment.</title>
        <authorList>
            <person name="Wang D."/>
            <person name="Mao Y."/>
        </authorList>
    </citation>
    <scope>NUCLEOTIDE SEQUENCE</scope>
    <source>
        <tissue evidence="1">Gametophyte</tissue>
    </source>
</reference>
<proteinExistence type="predicted"/>
<comment type="caution">
    <text evidence="1">The sequence shown here is derived from an EMBL/GenBank/DDBJ whole genome shotgun (WGS) entry which is preliminary data.</text>
</comment>